<accession>A0A2L0FAJ3</accession>
<evidence type="ECO:0000313" key="2">
    <source>
        <dbReference type="Proteomes" id="UP000238348"/>
    </source>
</evidence>
<dbReference type="InterPro" id="IPR024447">
    <property type="entry name" value="YXWGXW_rpt"/>
</dbReference>
<name>A0A2L0FAJ3_SORCE</name>
<dbReference type="AlphaFoldDB" id="A0A2L0FAJ3"/>
<dbReference type="OrthoDB" id="5517953at2"/>
<reference evidence="1 2" key="1">
    <citation type="submission" date="2015-09" db="EMBL/GenBank/DDBJ databases">
        <title>Sorangium comparison.</title>
        <authorList>
            <person name="Zaburannyi N."/>
            <person name="Bunk B."/>
            <person name="Overmann J."/>
            <person name="Mueller R."/>
        </authorList>
    </citation>
    <scope>NUCLEOTIDE SEQUENCE [LARGE SCALE GENOMIC DNA]</scope>
    <source>
        <strain evidence="1 2">So ce26</strain>
    </source>
</reference>
<dbReference type="PROSITE" id="PS51257">
    <property type="entry name" value="PROKAR_LIPOPROTEIN"/>
    <property type="match status" value="1"/>
</dbReference>
<sequence>MKALLRRALGAPLALLLLALVAACGSSLPLPPTGPHLPSEPAVVVPYPPPPARAEIITPPDKPGLVWIDGEWQWRSRRWAWLPGRWEPAPPGAYFAPATTVRRADGSLVWFAGLWHAPGKK</sequence>
<gene>
    <name evidence="1" type="ORF">SOCE26_101570</name>
</gene>
<dbReference type="EMBL" id="CP012673">
    <property type="protein sequence ID" value="AUX48618.1"/>
    <property type="molecule type" value="Genomic_DNA"/>
</dbReference>
<dbReference type="Proteomes" id="UP000238348">
    <property type="component" value="Chromosome"/>
</dbReference>
<dbReference type="Pfam" id="PF12779">
    <property type="entry name" value="WXXGXW"/>
    <property type="match status" value="1"/>
</dbReference>
<evidence type="ECO:0000313" key="1">
    <source>
        <dbReference type="EMBL" id="AUX48618.1"/>
    </source>
</evidence>
<organism evidence="1 2">
    <name type="scientific">Sorangium cellulosum</name>
    <name type="common">Polyangium cellulosum</name>
    <dbReference type="NCBI Taxonomy" id="56"/>
    <lineage>
        <taxon>Bacteria</taxon>
        <taxon>Pseudomonadati</taxon>
        <taxon>Myxococcota</taxon>
        <taxon>Polyangia</taxon>
        <taxon>Polyangiales</taxon>
        <taxon>Polyangiaceae</taxon>
        <taxon>Sorangium</taxon>
    </lineage>
</organism>
<protein>
    <submittedName>
        <fullName evidence="1">Uncharacterized protein</fullName>
    </submittedName>
</protein>
<proteinExistence type="predicted"/>
<dbReference type="RefSeq" id="WP_104986452.1">
    <property type="nucleotide sequence ID" value="NZ_CP012673.1"/>
</dbReference>